<gene>
    <name evidence="8" type="ORF">GCM10007935_09810</name>
</gene>
<evidence type="ECO:0000313" key="9">
    <source>
        <dbReference type="Proteomes" id="UP001156903"/>
    </source>
</evidence>
<evidence type="ECO:0000313" key="8">
    <source>
        <dbReference type="EMBL" id="GLS13551.1"/>
    </source>
</evidence>
<reference evidence="9" key="1">
    <citation type="journal article" date="2019" name="Int. J. Syst. Evol. Microbiol.">
        <title>The Global Catalogue of Microorganisms (GCM) 10K type strain sequencing project: providing services to taxonomists for standard genome sequencing and annotation.</title>
        <authorList>
            <consortium name="The Broad Institute Genomics Platform"/>
            <consortium name="The Broad Institute Genome Sequencing Center for Infectious Disease"/>
            <person name="Wu L."/>
            <person name="Ma J."/>
        </authorList>
    </citation>
    <scope>NUCLEOTIDE SEQUENCE [LARGE SCALE GENOMIC DNA]</scope>
    <source>
        <strain evidence="9">NBRC 109341</strain>
    </source>
</reference>
<protein>
    <recommendedName>
        <fullName evidence="7">EamA domain-containing protein</fullName>
    </recommendedName>
</protein>
<keyword evidence="3 6" id="KW-0812">Transmembrane</keyword>
<feature type="transmembrane region" description="Helical" evidence="6">
    <location>
        <begin position="125"/>
        <end position="142"/>
    </location>
</feature>
<dbReference type="PANTHER" id="PTHR32322:SF2">
    <property type="entry name" value="EAMA DOMAIN-CONTAINING PROTEIN"/>
    <property type="match status" value="1"/>
</dbReference>
<sequence>MSITLLGEFVLLAALWGASFLFMRLGAAEFGAIPTAGLRVGLAALFLLPTLLVRGVWTDLRRHARPILLVGLLNSAMPFALFAFAVVHIPTGLTAILNATVPMTGALVAWLWLGERPGASRTLGLVIGFAGVALLVMGKSGVDASGLSMDTPSTMPLIAMGAVMAATLCYGIGASCARKYLQGVHPLATATGSQIGATLGLALPMAWFWPSAPVSAGAWWAMVAVGLLCTALAYILFFHLIEQAGASKALTVTFMIPVFALFYGAAFLQETITAWMLGCGVIIVCGTALSMGLVRWQRNH</sequence>
<keyword evidence="9" id="KW-1185">Reference proteome</keyword>
<evidence type="ECO:0000256" key="3">
    <source>
        <dbReference type="ARBA" id="ARBA00022692"/>
    </source>
</evidence>
<feature type="transmembrane region" description="Helical" evidence="6">
    <location>
        <begin position="274"/>
        <end position="294"/>
    </location>
</feature>
<name>A0ABQ6C5C8_9BURK</name>
<dbReference type="PANTHER" id="PTHR32322">
    <property type="entry name" value="INNER MEMBRANE TRANSPORTER"/>
    <property type="match status" value="1"/>
</dbReference>
<dbReference type="InterPro" id="IPR037185">
    <property type="entry name" value="EmrE-like"/>
</dbReference>
<feature type="domain" description="EamA" evidence="7">
    <location>
        <begin position="10"/>
        <end position="136"/>
    </location>
</feature>
<comment type="subcellular location">
    <subcellularLocation>
        <location evidence="1">Membrane</location>
        <topology evidence="1">Multi-pass membrane protein</topology>
    </subcellularLocation>
</comment>
<dbReference type="RefSeq" id="WP_284306907.1">
    <property type="nucleotide sequence ID" value="NZ_BSPB01000005.1"/>
</dbReference>
<comment type="caution">
    <text evidence="8">The sequence shown here is derived from an EMBL/GenBank/DDBJ whole genome shotgun (WGS) entry which is preliminary data.</text>
</comment>
<proteinExistence type="inferred from homology"/>
<accession>A0ABQ6C5C8</accession>
<dbReference type="InterPro" id="IPR050638">
    <property type="entry name" value="AA-Vitamin_Transporters"/>
</dbReference>
<feature type="transmembrane region" description="Helical" evidence="6">
    <location>
        <begin position="154"/>
        <end position="175"/>
    </location>
</feature>
<evidence type="ECO:0000256" key="2">
    <source>
        <dbReference type="ARBA" id="ARBA00007362"/>
    </source>
</evidence>
<comment type="similarity">
    <text evidence="2">Belongs to the EamA transporter family.</text>
</comment>
<feature type="transmembrane region" description="Helical" evidence="6">
    <location>
        <begin position="95"/>
        <end position="113"/>
    </location>
</feature>
<evidence type="ECO:0000256" key="1">
    <source>
        <dbReference type="ARBA" id="ARBA00004141"/>
    </source>
</evidence>
<evidence type="ECO:0000256" key="6">
    <source>
        <dbReference type="SAM" id="Phobius"/>
    </source>
</evidence>
<feature type="transmembrane region" description="Helical" evidence="6">
    <location>
        <begin position="187"/>
        <end position="210"/>
    </location>
</feature>
<organism evidence="8 9">
    <name type="scientific">Hydrogenophaga electricum</name>
    <dbReference type="NCBI Taxonomy" id="1230953"/>
    <lineage>
        <taxon>Bacteria</taxon>
        <taxon>Pseudomonadati</taxon>
        <taxon>Pseudomonadota</taxon>
        <taxon>Betaproteobacteria</taxon>
        <taxon>Burkholderiales</taxon>
        <taxon>Comamonadaceae</taxon>
        <taxon>Hydrogenophaga</taxon>
    </lineage>
</organism>
<dbReference type="Pfam" id="PF00892">
    <property type="entry name" value="EamA"/>
    <property type="match status" value="2"/>
</dbReference>
<feature type="transmembrane region" description="Helical" evidence="6">
    <location>
        <begin position="37"/>
        <end position="57"/>
    </location>
</feature>
<evidence type="ECO:0000256" key="4">
    <source>
        <dbReference type="ARBA" id="ARBA00022989"/>
    </source>
</evidence>
<dbReference type="InterPro" id="IPR000620">
    <property type="entry name" value="EamA_dom"/>
</dbReference>
<keyword evidence="4 6" id="KW-1133">Transmembrane helix</keyword>
<feature type="domain" description="EamA" evidence="7">
    <location>
        <begin position="159"/>
        <end position="290"/>
    </location>
</feature>
<feature type="transmembrane region" description="Helical" evidence="6">
    <location>
        <begin position="69"/>
        <end position="89"/>
    </location>
</feature>
<feature type="transmembrane region" description="Helical" evidence="6">
    <location>
        <begin position="249"/>
        <end position="268"/>
    </location>
</feature>
<evidence type="ECO:0000256" key="5">
    <source>
        <dbReference type="ARBA" id="ARBA00023136"/>
    </source>
</evidence>
<dbReference type="SUPFAM" id="SSF103481">
    <property type="entry name" value="Multidrug resistance efflux transporter EmrE"/>
    <property type="match status" value="2"/>
</dbReference>
<dbReference type="EMBL" id="BSPB01000005">
    <property type="protein sequence ID" value="GLS13551.1"/>
    <property type="molecule type" value="Genomic_DNA"/>
</dbReference>
<dbReference type="Proteomes" id="UP001156903">
    <property type="component" value="Unassembled WGS sequence"/>
</dbReference>
<feature type="transmembrane region" description="Helical" evidence="6">
    <location>
        <begin position="216"/>
        <end position="237"/>
    </location>
</feature>
<keyword evidence="5 6" id="KW-0472">Membrane</keyword>
<evidence type="ECO:0000259" key="7">
    <source>
        <dbReference type="Pfam" id="PF00892"/>
    </source>
</evidence>